<keyword evidence="8" id="KW-1133">Transmembrane helix</keyword>
<evidence type="ECO:0000256" key="3">
    <source>
        <dbReference type="ARBA" id="ARBA00023015"/>
    </source>
</evidence>
<keyword evidence="8" id="KW-0472">Membrane</keyword>
<dbReference type="PANTHER" id="PTHR46910:SF37">
    <property type="entry name" value="ZN(II)2CYS6 TRANSCRIPTION FACTOR (EUROFUNG)"/>
    <property type="match status" value="1"/>
</dbReference>
<dbReference type="GO" id="GO:0006351">
    <property type="term" value="P:DNA-templated transcription"/>
    <property type="evidence" value="ECO:0007669"/>
    <property type="project" value="InterPro"/>
</dbReference>
<dbReference type="GO" id="GO:0003677">
    <property type="term" value="F:DNA binding"/>
    <property type="evidence" value="ECO:0007669"/>
    <property type="project" value="UniProtKB-KW"/>
</dbReference>
<dbReference type="SUPFAM" id="SSF57701">
    <property type="entry name" value="Zn2/Cys6 DNA-binding domain"/>
    <property type="match status" value="1"/>
</dbReference>
<dbReference type="InterPro" id="IPR001138">
    <property type="entry name" value="Zn2Cys6_DnaBD"/>
</dbReference>
<accession>A0AAN6Y0R4</accession>
<keyword evidence="11" id="KW-1185">Reference proteome</keyword>
<evidence type="ECO:0000256" key="7">
    <source>
        <dbReference type="SAM" id="MobiDB-lite"/>
    </source>
</evidence>
<dbReference type="InterPro" id="IPR007219">
    <property type="entry name" value="XnlR_reg_dom"/>
</dbReference>
<dbReference type="CDD" id="cd00067">
    <property type="entry name" value="GAL4"/>
    <property type="match status" value="1"/>
</dbReference>
<gene>
    <name evidence="10" type="ORF">QBC37DRAFT_44272</name>
</gene>
<dbReference type="PROSITE" id="PS50048">
    <property type="entry name" value="ZN2_CY6_FUNGAL_2"/>
    <property type="match status" value="1"/>
</dbReference>
<keyword evidence="3" id="KW-0805">Transcription regulation</keyword>
<sequence>MPTPPVATSAKKRRACDACNRRKIQCDGEPPDTQCNWCYHHGEKCTWNRVPRPRGRARQGQDRSRSATRSESRPGPDSRPDSTDPPWNADTESPDNPTQRLVSAEPQVADKQYQPLSASPLSLQTPPITNFPDQLLSPSVSEAGPCFGKLHFAGYNLGDINSYHGIPTFSEDGKAFIRSRTGESAVFENVLPDAHEQDPRRLRETLLSSLKAMQHPDQHLALPDRRIVEEHVRFFCSSFFKLEFPIVDCVLFRDTVDAAYEPLRGPDSPEAIRAKACVFSFLSVMSLFEPDRQPTSPPVDGDVFATKTHALLPLALQDLNLTVLQTLLMLAIHRLFSGQVPSASLLHSLACRIMFMLGGHTLADPWLMNNVADRATREKRHLRRLFWLCFMIDKEICLRTGQPPAIDDEQCVLTLPEGYLDVQYVDRSLYTNESLVNDSAIPVMPGDLRLGIIKSKACKLLYSAEGLRKSDAELLRDIRELDEDLEQWRLSIPPQHRPVLSMPRDGARTESIKCPDGIRSIVIHFEYHYLIATVHRATSRCGPESSEMEGIRTSHLLTVEASRSTLLYLRFAIHVLLEEAFWIIVFYPMTAATCLFFSILLDPLNAHAQRDLDLLDLVPELIKHIRMRSLTQSEMYHLQIVDDFLAELIRLGRCAIEYAVTRARQEQWSEQQNRMVS</sequence>
<comment type="subcellular location">
    <subcellularLocation>
        <location evidence="1">Nucleus</location>
    </subcellularLocation>
</comment>
<dbReference type="EMBL" id="MU858190">
    <property type="protein sequence ID" value="KAK4209925.1"/>
    <property type="molecule type" value="Genomic_DNA"/>
</dbReference>
<evidence type="ECO:0000256" key="2">
    <source>
        <dbReference type="ARBA" id="ARBA00022723"/>
    </source>
</evidence>
<evidence type="ECO:0000256" key="8">
    <source>
        <dbReference type="SAM" id="Phobius"/>
    </source>
</evidence>
<evidence type="ECO:0000313" key="11">
    <source>
        <dbReference type="Proteomes" id="UP001301769"/>
    </source>
</evidence>
<evidence type="ECO:0000256" key="4">
    <source>
        <dbReference type="ARBA" id="ARBA00023125"/>
    </source>
</evidence>
<keyword evidence="4" id="KW-0238">DNA-binding</keyword>
<keyword evidence="6" id="KW-0539">Nucleus</keyword>
<evidence type="ECO:0000256" key="1">
    <source>
        <dbReference type="ARBA" id="ARBA00004123"/>
    </source>
</evidence>
<feature type="transmembrane region" description="Helical" evidence="8">
    <location>
        <begin position="580"/>
        <end position="601"/>
    </location>
</feature>
<keyword evidence="2" id="KW-0479">Metal-binding</keyword>
<dbReference type="Gene3D" id="4.10.240.10">
    <property type="entry name" value="Zn(2)-C6 fungal-type DNA-binding domain"/>
    <property type="match status" value="1"/>
</dbReference>
<evidence type="ECO:0000259" key="9">
    <source>
        <dbReference type="PROSITE" id="PS50048"/>
    </source>
</evidence>
<dbReference type="Proteomes" id="UP001301769">
    <property type="component" value="Unassembled WGS sequence"/>
</dbReference>
<dbReference type="SMART" id="SM00066">
    <property type="entry name" value="GAL4"/>
    <property type="match status" value="1"/>
</dbReference>
<dbReference type="Pfam" id="PF04082">
    <property type="entry name" value="Fungal_trans"/>
    <property type="match status" value="1"/>
</dbReference>
<proteinExistence type="predicted"/>
<dbReference type="Pfam" id="PF00172">
    <property type="entry name" value="Zn_clus"/>
    <property type="match status" value="1"/>
</dbReference>
<name>A0AAN6Y0R4_9PEZI</name>
<dbReference type="GO" id="GO:0005634">
    <property type="term" value="C:nucleus"/>
    <property type="evidence" value="ECO:0007669"/>
    <property type="project" value="UniProtKB-SubCell"/>
</dbReference>
<dbReference type="GO" id="GO:0000981">
    <property type="term" value="F:DNA-binding transcription factor activity, RNA polymerase II-specific"/>
    <property type="evidence" value="ECO:0007669"/>
    <property type="project" value="InterPro"/>
</dbReference>
<feature type="domain" description="Zn(2)-C6 fungal-type" evidence="9">
    <location>
        <begin position="15"/>
        <end position="47"/>
    </location>
</feature>
<keyword evidence="8" id="KW-0812">Transmembrane</keyword>
<dbReference type="InterPro" id="IPR036864">
    <property type="entry name" value="Zn2-C6_fun-type_DNA-bd_sf"/>
</dbReference>
<reference evidence="10" key="1">
    <citation type="journal article" date="2023" name="Mol. Phylogenet. Evol.">
        <title>Genome-scale phylogeny and comparative genomics of the fungal order Sordariales.</title>
        <authorList>
            <person name="Hensen N."/>
            <person name="Bonometti L."/>
            <person name="Westerberg I."/>
            <person name="Brannstrom I.O."/>
            <person name="Guillou S."/>
            <person name="Cros-Aarteil S."/>
            <person name="Calhoun S."/>
            <person name="Haridas S."/>
            <person name="Kuo A."/>
            <person name="Mondo S."/>
            <person name="Pangilinan J."/>
            <person name="Riley R."/>
            <person name="LaButti K."/>
            <person name="Andreopoulos B."/>
            <person name="Lipzen A."/>
            <person name="Chen C."/>
            <person name="Yan M."/>
            <person name="Daum C."/>
            <person name="Ng V."/>
            <person name="Clum A."/>
            <person name="Steindorff A."/>
            <person name="Ohm R.A."/>
            <person name="Martin F."/>
            <person name="Silar P."/>
            <person name="Natvig D.O."/>
            <person name="Lalanne C."/>
            <person name="Gautier V."/>
            <person name="Ament-Velasquez S.L."/>
            <person name="Kruys A."/>
            <person name="Hutchinson M.I."/>
            <person name="Powell A.J."/>
            <person name="Barry K."/>
            <person name="Miller A.N."/>
            <person name="Grigoriev I.V."/>
            <person name="Debuchy R."/>
            <person name="Gladieux P."/>
            <person name="Hiltunen Thoren M."/>
            <person name="Johannesson H."/>
        </authorList>
    </citation>
    <scope>NUCLEOTIDE SEQUENCE</scope>
    <source>
        <strain evidence="10">PSN293</strain>
    </source>
</reference>
<dbReference type="SMART" id="SM00906">
    <property type="entry name" value="Fungal_trans"/>
    <property type="match status" value="1"/>
</dbReference>
<feature type="region of interest" description="Disordered" evidence="7">
    <location>
        <begin position="46"/>
        <end position="106"/>
    </location>
</feature>
<dbReference type="CDD" id="cd12148">
    <property type="entry name" value="fungal_TF_MHR"/>
    <property type="match status" value="1"/>
</dbReference>
<dbReference type="InterPro" id="IPR050987">
    <property type="entry name" value="AtrR-like"/>
</dbReference>
<organism evidence="10 11">
    <name type="scientific">Rhypophila decipiens</name>
    <dbReference type="NCBI Taxonomy" id="261697"/>
    <lineage>
        <taxon>Eukaryota</taxon>
        <taxon>Fungi</taxon>
        <taxon>Dikarya</taxon>
        <taxon>Ascomycota</taxon>
        <taxon>Pezizomycotina</taxon>
        <taxon>Sordariomycetes</taxon>
        <taxon>Sordariomycetidae</taxon>
        <taxon>Sordariales</taxon>
        <taxon>Naviculisporaceae</taxon>
        <taxon>Rhypophila</taxon>
    </lineage>
</organism>
<dbReference type="PANTHER" id="PTHR46910">
    <property type="entry name" value="TRANSCRIPTION FACTOR PDR1"/>
    <property type="match status" value="1"/>
</dbReference>
<protein>
    <recommendedName>
        <fullName evidence="9">Zn(2)-C6 fungal-type domain-containing protein</fullName>
    </recommendedName>
</protein>
<keyword evidence="5" id="KW-0804">Transcription</keyword>
<evidence type="ECO:0000256" key="6">
    <source>
        <dbReference type="ARBA" id="ARBA00023242"/>
    </source>
</evidence>
<comment type="caution">
    <text evidence="10">The sequence shown here is derived from an EMBL/GenBank/DDBJ whole genome shotgun (WGS) entry which is preliminary data.</text>
</comment>
<dbReference type="AlphaFoldDB" id="A0AAN6Y0R4"/>
<dbReference type="GO" id="GO:0008270">
    <property type="term" value="F:zinc ion binding"/>
    <property type="evidence" value="ECO:0007669"/>
    <property type="project" value="InterPro"/>
</dbReference>
<feature type="compositionally biased region" description="Basic and acidic residues" evidence="7">
    <location>
        <begin position="59"/>
        <end position="82"/>
    </location>
</feature>
<feature type="compositionally biased region" description="Polar residues" evidence="7">
    <location>
        <begin position="90"/>
        <end position="101"/>
    </location>
</feature>
<evidence type="ECO:0000313" key="10">
    <source>
        <dbReference type="EMBL" id="KAK4209925.1"/>
    </source>
</evidence>
<evidence type="ECO:0000256" key="5">
    <source>
        <dbReference type="ARBA" id="ARBA00023163"/>
    </source>
</evidence>
<reference evidence="10" key="2">
    <citation type="submission" date="2023-05" db="EMBL/GenBank/DDBJ databases">
        <authorList>
            <consortium name="Lawrence Berkeley National Laboratory"/>
            <person name="Steindorff A."/>
            <person name="Hensen N."/>
            <person name="Bonometti L."/>
            <person name="Westerberg I."/>
            <person name="Brannstrom I.O."/>
            <person name="Guillou S."/>
            <person name="Cros-Aarteil S."/>
            <person name="Calhoun S."/>
            <person name="Haridas S."/>
            <person name="Kuo A."/>
            <person name="Mondo S."/>
            <person name="Pangilinan J."/>
            <person name="Riley R."/>
            <person name="Labutti K."/>
            <person name="Andreopoulos B."/>
            <person name="Lipzen A."/>
            <person name="Chen C."/>
            <person name="Yanf M."/>
            <person name="Daum C."/>
            <person name="Ng V."/>
            <person name="Clum A."/>
            <person name="Ohm R."/>
            <person name="Martin F."/>
            <person name="Silar P."/>
            <person name="Natvig D."/>
            <person name="Lalanne C."/>
            <person name="Gautier V."/>
            <person name="Ament-Velasquez S.L."/>
            <person name="Kruys A."/>
            <person name="Hutchinson M.I."/>
            <person name="Powell A.J."/>
            <person name="Barry K."/>
            <person name="Miller A.N."/>
            <person name="Grigoriev I.V."/>
            <person name="Debuchy R."/>
            <person name="Gladieux P."/>
            <person name="Thoren M.H."/>
            <person name="Johannesson H."/>
        </authorList>
    </citation>
    <scope>NUCLEOTIDE SEQUENCE</scope>
    <source>
        <strain evidence="10">PSN293</strain>
    </source>
</reference>